<dbReference type="PRINTS" id="PR00081">
    <property type="entry name" value="GDHRDH"/>
</dbReference>
<feature type="compositionally biased region" description="Polar residues" evidence="4">
    <location>
        <begin position="1"/>
        <end position="21"/>
    </location>
</feature>
<dbReference type="Gene3D" id="3.40.50.720">
    <property type="entry name" value="NAD(P)-binding Rossmann-like Domain"/>
    <property type="match status" value="1"/>
</dbReference>
<dbReference type="OrthoDB" id="9803333at2"/>
<sequence length="269" mass="28133">MLSAVGSPSSSKETPMSTTSPIALITGGSRGLGRSMALKLAEHGTDVVLTYRSNQAEAEAAVTAITQLGRRAVALPLDVGKASTFSTFAEQLRAALTSQWQREQFDNLVNNAGIGVHASFAETTEAQFDELVNVHFKGTFFLTQTLLPLIADGGRILNVSSGLARFALPGYSAYASMKGAIEVLTRYLAKELGARRIAVNTLAPGAIETDFGGGVVRDNADVNAFVAAQTALGRVGLPDDIGGAVAMLLAKDSGWINAQRIEVSGGMFV</sequence>
<accession>A0A370XA98</accession>
<dbReference type="FunFam" id="3.40.50.720:FF:000374">
    <property type="entry name" value="3-oxoacyl-(Acyl-carrier-protein) reductase"/>
    <property type="match status" value="1"/>
</dbReference>
<dbReference type="PANTHER" id="PTHR43639">
    <property type="entry name" value="OXIDOREDUCTASE, SHORT-CHAIN DEHYDROGENASE/REDUCTASE FAMILY (AFU_ORTHOLOGUE AFUA_5G02870)"/>
    <property type="match status" value="1"/>
</dbReference>
<dbReference type="AlphaFoldDB" id="A0A370XA98"/>
<evidence type="ECO:0000313" key="6">
    <source>
        <dbReference type="Proteomes" id="UP000254258"/>
    </source>
</evidence>
<gene>
    <name evidence="5" type="ORF">DWU98_03020</name>
</gene>
<keyword evidence="2" id="KW-0521">NADP</keyword>
<dbReference type="InterPro" id="IPR036291">
    <property type="entry name" value="NAD(P)-bd_dom_sf"/>
</dbReference>
<comment type="caution">
    <text evidence="5">The sequence shown here is derived from an EMBL/GenBank/DDBJ whole genome shotgun (WGS) entry which is preliminary data.</text>
</comment>
<name>A0A370XA98_9GAMM</name>
<keyword evidence="6" id="KW-1185">Reference proteome</keyword>
<dbReference type="SUPFAM" id="SSF51735">
    <property type="entry name" value="NAD(P)-binding Rossmann-fold domains"/>
    <property type="match status" value="1"/>
</dbReference>
<dbReference type="Proteomes" id="UP000254258">
    <property type="component" value="Unassembled WGS sequence"/>
</dbReference>
<evidence type="ECO:0000256" key="4">
    <source>
        <dbReference type="SAM" id="MobiDB-lite"/>
    </source>
</evidence>
<evidence type="ECO:0000256" key="3">
    <source>
        <dbReference type="ARBA" id="ARBA00023002"/>
    </source>
</evidence>
<dbReference type="EMBL" id="QRBE01000001">
    <property type="protein sequence ID" value="RDS85145.1"/>
    <property type="molecule type" value="Genomic_DNA"/>
</dbReference>
<protein>
    <submittedName>
        <fullName evidence="5">SDR family NAD(P)-dependent oxidoreductase</fullName>
    </submittedName>
</protein>
<proteinExistence type="inferred from homology"/>
<evidence type="ECO:0000256" key="1">
    <source>
        <dbReference type="ARBA" id="ARBA00006484"/>
    </source>
</evidence>
<keyword evidence="3" id="KW-0560">Oxidoreductase</keyword>
<comment type="similarity">
    <text evidence="1">Belongs to the short-chain dehydrogenases/reductases (SDR) family.</text>
</comment>
<dbReference type="InterPro" id="IPR002347">
    <property type="entry name" value="SDR_fam"/>
</dbReference>
<dbReference type="PRINTS" id="PR00080">
    <property type="entry name" value="SDRFAMILY"/>
</dbReference>
<dbReference type="PANTHER" id="PTHR43639:SF1">
    <property type="entry name" value="SHORT-CHAIN DEHYDROGENASE_REDUCTASE FAMILY PROTEIN"/>
    <property type="match status" value="1"/>
</dbReference>
<organism evidence="5 6">
    <name type="scientific">Dyella monticola</name>
    <dbReference type="NCBI Taxonomy" id="1927958"/>
    <lineage>
        <taxon>Bacteria</taxon>
        <taxon>Pseudomonadati</taxon>
        <taxon>Pseudomonadota</taxon>
        <taxon>Gammaproteobacteria</taxon>
        <taxon>Lysobacterales</taxon>
        <taxon>Rhodanobacteraceae</taxon>
        <taxon>Dyella</taxon>
    </lineage>
</organism>
<evidence type="ECO:0000256" key="2">
    <source>
        <dbReference type="ARBA" id="ARBA00022857"/>
    </source>
</evidence>
<reference evidence="5 6" key="1">
    <citation type="submission" date="2018-07" db="EMBL/GenBank/DDBJ databases">
        <title>Dyella monticola sp. nov. and Dyella psychrodurans sp. nov. isolated from monsoon evergreen broad-leaved forest soil of Dinghu Mountain, China.</title>
        <authorList>
            <person name="Gao Z."/>
            <person name="Qiu L."/>
        </authorList>
    </citation>
    <scope>NUCLEOTIDE SEQUENCE [LARGE SCALE GENOMIC DNA]</scope>
    <source>
        <strain evidence="5 6">4G-K06</strain>
    </source>
</reference>
<dbReference type="Pfam" id="PF13561">
    <property type="entry name" value="adh_short_C2"/>
    <property type="match status" value="1"/>
</dbReference>
<feature type="region of interest" description="Disordered" evidence="4">
    <location>
        <begin position="1"/>
        <end position="25"/>
    </location>
</feature>
<evidence type="ECO:0000313" key="5">
    <source>
        <dbReference type="EMBL" id="RDS85145.1"/>
    </source>
</evidence>
<dbReference type="GO" id="GO:0016491">
    <property type="term" value="F:oxidoreductase activity"/>
    <property type="evidence" value="ECO:0007669"/>
    <property type="project" value="UniProtKB-KW"/>
</dbReference>